<proteinExistence type="predicted"/>
<name>A0A1H6A668_9FLAO</name>
<protein>
    <recommendedName>
        <fullName evidence="3">Lipoprotein</fullName>
    </recommendedName>
</protein>
<accession>A0A1H6A668</accession>
<dbReference type="PROSITE" id="PS51257">
    <property type="entry name" value="PROKAR_LIPOPROTEIN"/>
    <property type="match status" value="1"/>
</dbReference>
<dbReference type="RefSeq" id="WP_104000720.1">
    <property type="nucleotide sequence ID" value="NZ_FNVP01000013.1"/>
</dbReference>
<reference evidence="2" key="1">
    <citation type="submission" date="2016-10" db="EMBL/GenBank/DDBJ databases">
        <authorList>
            <person name="Varghese N."/>
            <person name="Submissions S."/>
        </authorList>
    </citation>
    <scope>NUCLEOTIDE SEQUENCE [LARGE SCALE GENOMIC DNA]</scope>
    <source>
        <strain evidence="2">CGMCC 1.9230</strain>
    </source>
</reference>
<dbReference type="OrthoDB" id="1148707at2"/>
<organism evidence="1 2">
    <name type="scientific">Flavobacterium urumqiense</name>
    <dbReference type="NCBI Taxonomy" id="935224"/>
    <lineage>
        <taxon>Bacteria</taxon>
        <taxon>Pseudomonadati</taxon>
        <taxon>Bacteroidota</taxon>
        <taxon>Flavobacteriia</taxon>
        <taxon>Flavobacteriales</taxon>
        <taxon>Flavobacteriaceae</taxon>
        <taxon>Flavobacterium</taxon>
    </lineage>
</organism>
<evidence type="ECO:0008006" key="3">
    <source>
        <dbReference type="Google" id="ProtNLM"/>
    </source>
</evidence>
<sequence>MKYFTIIVLFILVSCGNKENILLPKSNNTIIKNIEDHSPIYIFFRTKYKDTLAEVNRKNEIISTNWIFNVDKRLPLRLVIPEVMKLQNKKREEKAHKNEKAQNYYSYADTIGKNLAFIPFTNVFYKLEKPKSGIIIFFKKNNEIEVNGIIVKKENIRNYLAALPISVINHYVFCFAKDLSYGSYLQYEILMWDFKVSKSKITKQEFMY</sequence>
<evidence type="ECO:0000313" key="1">
    <source>
        <dbReference type="EMBL" id="SEG43535.1"/>
    </source>
</evidence>
<keyword evidence="2" id="KW-1185">Reference proteome</keyword>
<evidence type="ECO:0000313" key="2">
    <source>
        <dbReference type="Proteomes" id="UP000236737"/>
    </source>
</evidence>
<dbReference type="EMBL" id="FNVP01000013">
    <property type="protein sequence ID" value="SEG43535.1"/>
    <property type="molecule type" value="Genomic_DNA"/>
</dbReference>
<gene>
    <name evidence="1" type="ORF">SAMN04488130_11370</name>
</gene>
<dbReference type="Proteomes" id="UP000236737">
    <property type="component" value="Unassembled WGS sequence"/>
</dbReference>
<dbReference type="AlphaFoldDB" id="A0A1H6A668"/>